<dbReference type="PANTHER" id="PTHR46696">
    <property type="entry name" value="P450, PUTATIVE (EUROFUNG)-RELATED"/>
    <property type="match status" value="1"/>
</dbReference>
<dbReference type="GO" id="GO:0004497">
    <property type="term" value="F:monooxygenase activity"/>
    <property type="evidence" value="ECO:0007669"/>
    <property type="project" value="UniProtKB-KW"/>
</dbReference>
<reference evidence="8 9" key="1">
    <citation type="journal article" date="2014" name="Genome Announc.">
        <title>Draft Genome Sequence of Gordonia alkanivorans Strain CGMCC6845, a Halotolerant Hydrocarbon-Degrading Bacterium.</title>
        <authorList>
            <person name="Wang X."/>
            <person name="Jin D."/>
            <person name="Zhou L."/>
            <person name="Wu L."/>
            <person name="An W."/>
            <person name="Zhao L."/>
        </authorList>
    </citation>
    <scope>NUCLEOTIDE SEQUENCE [LARGE SCALE GENOMIC DNA]</scope>
    <source>
        <strain evidence="8 9">CGMCC 6845</strain>
    </source>
</reference>
<evidence type="ECO:0000256" key="3">
    <source>
        <dbReference type="ARBA" id="ARBA00022617"/>
    </source>
</evidence>
<gene>
    <name evidence="8" type="ORF">V525_21290</name>
</gene>
<dbReference type="HOGENOM" id="CLU_033716_0_1_11"/>
<dbReference type="EMBL" id="AYXO01000073">
    <property type="protein sequence ID" value="ETA04652.1"/>
    <property type="molecule type" value="Genomic_DNA"/>
</dbReference>
<dbReference type="Proteomes" id="UP000035035">
    <property type="component" value="Unassembled WGS sequence"/>
</dbReference>
<accession>W9D8F8</accession>
<dbReference type="InterPro" id="IPR002397">
    <property type="entry name" value="Cyt_P450_B"/>
</dbReference>
<dbReference type="AlphaFoldDB" id="W9D8F8"/>
<evidence type="ECO:0000256" key="1">
    <source>
        <dbReference type="ARBA" id="ARBA00001971"/>
    </source>
</evidence>
<keyword evidence="6" id="KW-0408">Iron</keyword>
<dbReference type="GO" id="GO:0020037">
    <property type="term" value="F:heme binding"/>
    <property type="evidence" value="ECO:0007669"/>
    <property type="project" value="InterPro"/>
</dbReference>
<evidence type="ECO:0000313" key="8">
    <source>
        <dbReference type="EMBL" id="ETA04652.1"/>
    </source>
</evidence>
<evidence type="ECO:0000256" key="7">
    <source>
        <dbReference type="ARBA" id="ARBA00023033"/>
    </source>
</evidence>
<evidence type="ECO:0000256" key="2">
    <source>
        <dbReference type="ARBA" id="ARBA00010617"/>
    </source>
</evidence>
<dbReference type="PANTHER" id="PTHR46696:SF6">
    <property type="entry name" value="P450, PUTATIVE (EUROFUNG)-RELATED"/>
    <property type="match status" value="1"/>
</dbReference>
<keyword evidence="3" id="KW-0349">Heme</keyword>
<keyword evidence="9" id="KW-1185">Reference proteome</keyword>
<protein>
    <submittedName>
        <fullName evidence="8">Cytochrome P450</fullName>
    </submittedName>
</protein>
<proteinExistence type="inferred from homology"/>
<comment type="similarity">
    <text evidence="2">Belongs to the cytochrome P450 family.</text>
</comment>
<evidence type="ECO:0000256" key="4">
    <source>
        <dbReference type="ARBA" id="ARBA00022723"/>
    </source>
</evidence>
<dbReference type="Pfam" id="PF00067">
    <property type="entry name" value="p450"/>
    <property type="match status" value="1"/>
</dbReference>
<dbReference type="SUPFAM" id="SSF48264">
    <property type="entry name" value="Cytochrome P450"/>
    <property type="match status" value="1"/>
</dbReference>
<dbReference type="CDD" id="cd11035">
    <property type="entry name" value="P450cam-like"/>
    <property type="match status" value="1"/>
</dbReference>
<dbReference type="InterPro" id="IPR036396">
    <property type="entry name" value="Cyt_P450_sf"/>
</dbReference>
<keyword evidence="7" id="KW-0503">Monooxygenase</keyword>
<sequence length="404" mass="45706">MPPHVPEELVHWVDHHNDEIVHIDPIGFMDELREKYRVFYSPAYEGFWAVTRWEDQREVFQRPEDFSSSPVGLPGGPGYGGVKMLPIELDPPEHKKYRALINPVFGPKRIGAMEDHIRSTANALIDDILENNGDKIEFMEAYAEQLPVRIFTEMLGLPFEEHKKFIGWVSAILHSSQIGDGLVRKREAGGEVTKYLTQLIGERAADIDSGVENDDLITILLNSEVDGEKLTHDEVLRMSFLLFIAGLDTVTAAHGLMFRFLADNPEHRAQIVSDPEFIPNAIEELLRYNSFVNDARTVTHDLEFAGVAMKKGDRVWLHSGSACRDPREFDDPLIVDFLRRPNRHLAFAAGAHRCAGSNLARLELRISFEEWHRRIPDYQVTPGTELRMHCGGVAGLESLPLTLG</sequence>
<dbReference type="FunFam" id="1.10.630.10:FF:000018">
    <property type="entry name" value="Cytochrome P450 monooxygenase"/>
    <property type="match status" value="1"/>
</dbReference>
<dbReference type="Gene3D" id="1.10.630.10">
    <property type="entry name" value="Cytochrome P450"/>
    <property type="match status" value="1"/>
</dbReference>
<dbReference type="GO" id="GO:0016705">
    <property type="term" value="F:oxidoreductase activity, acting on paired donors, with incorporation or reduction of molecular oxygen"/>
    <property type="evidence" value="ECO:0007669"/>
    <property type="project" value="InterPro"/>
</dbReference>
<comment type="caution">
    <text evidence="8">The sequence shown here is derived from an EMBL/GenBank/DDBJ whole genome shotgun (WGS) entry which is preliminary data.</text>
</comment>
<dbReference type="PATRIC" id="fig|1423140.3.peg.4225"/>
<evidence type="ECO:0000256" key="5">
    <source>
        <dbReference type="ARBA" id="ARBA00023002"/>
    </source>
</evidence>
<keyword evidence="4" id="KW-0479">Metal-binding</keyword>
<evidence type="ECO:0000256" key="6">
    <source>
        <dbReference type="ARBA" id="ARBA00023004"/>
    </source>
</evidence>
<dbReference type="InterPro" id="IPR001128">
    <property type="entry name" value="Cyt_P450"/>
</dbReference>
<dbReference type="PRINTS" id="PR00359">
    <property type="entry name" value="BP450"/>
</dbReference>
<comment type="cofactor">
    <cofactor evidence="1">
        <name>heme</name>
        <dbReference type="ChEBI" id="CHEBI:30413"/>
    </cofactor>
</comment>
<evidence type="ECO:0000313" key="9">
    <source>
        <dbReference type="Proteomes" id="UP000035035"/>
    </source>
</evidence>
<organism evidence="8 9">
    <name type="scientific">Gordonia alkanivorans CGMCC 6845</name>
    <dbReference type="NCBI Taxonomy" id="1423140"/>
    <lineage>
        <taxon>Bacteria</taxon>
        <taxon>Bacillati</taxon>
        <taxon>Actinomycetota</taxon>
        <taxon>Actinomycetes</taxon>
        <taxon>Mycobacteriales</taxon>
        <taxon>Gordoniaceae</taxon>
        <taxon>Gordonia</taxon>
    </lineage>
</organism>
<name>W9D8F8_9ACTN</name>
<dbReference type="GO" id="GO:0005506">
    <property type="term" value="F:iron ion binding"/>
    <property type="evidence" value="ECO:0007669"/>
    <property type="project" value="InterPro"/>
</dbReference>
<keyword evidence="5" id="KW-0560">Oxidoreductase</keyword>